<feature type="chain" id="PRO_5016266686" evidence="3">
    <location>
        <begin position="19"/>
        <end position="147"/>
    </location>
</feature>
<dbReference type="EMBL" id="QJKI01000010">
    <property type="protein sequence ID" value="PXX78755.1"/>
    <property type="molecule type" value="Genomic_DNA"/>
</dbReference>
<dbReference type="AlphaFoldDB" id="A0A318KSR9"/>
<evidence type="ECO:0000313" key="4">
    <source>
        <dbReference type="EMBL" id="PXX78755.1"/>
    </source>
</evidence>
<dbReference type="InterPro" id="IPR000026">
    <property type="entry name" value="N1-like"/>
</dbReference>
<dbReference type="SUPFAM" id="SSF53933">
    <property type="entry name" value="Microbial ribonucleases"/>
    <property type="match status" value="1"/>
</dbReference>
<dbReference type="Pfam" id="PF00545">
    <property type="entry name" value="Ribonuclease"/>
    <property type="match status" value="1"/>
</dbReference>
<accession>A0A318KSR9</accession>
<dbReference type="Gene3D" id="3.10.450.30">
    <property type="entry name" value="Microbial ribonucleases"/>
    <property type="match status" value="1"/>
</dbReference>
<dbReference type="GO" id="GO:0003723">
    <property type="term" value="F:RNA binding"/>
    <property type="evidence" value="ECO:0007669"/>
    <property type="project" value="InterPro"/>
</dbReference>
<gene>
    <name evidence="4" type="ORF">DFR34_11077</name>
</gene>
<evidence type="ECO:0000256" key="1">
    <source>
        <dbReference type="ARBA" id="ARBA00022722"/>
    </source>
</evidence>
<evidence type="ECO:0000256" key="2">
    <source>
        <dbReference type="ARBA" id="ARBA00022801"/>
    </source>
</evidence>
<feature type="signal peptide" evidence="3">
    <location>
        <begin position="1"/>
        <end position="18"/>
    </location>
</feature>
<organism evidence="4 5">
    <name type="scientific">Rivihabitans pingtungensis</name>
    <dbReference type="NCBI Taxonomy" id="1054498"/>
    <lineage>
        <taxon>Bacteria</taxon>
        <taxon>Pseudomonadati</taxon>
        <taxon>Pseudomonadota</taxon>
        <taxon>Betaproteobacteria</taxon>
        <taxon>Neisseriales</taxon>
        <taxon>Aquaspirillaceae</taxon>
        <taxon>Rivihabitans</taxon>
    </lineage>
</organism>
<protein>
    <submittedName>
        <fullName evidence="4">Ribonuclease</fullName>
    </submittedName>
</protein>
<reference evidence="4 5" key="1">
    <citation type="submission" date="2018-05" db="EMBL/GenBank/DDBJ databases">
        <title>Genomic Encyclopedia of Type Strains, Phase IV (KMG-IV): sequencing the most valuable type-strain genomes for metagenomic binning, comparative biology and taxonomic classification.</title>
        <authorList>
            <person name="Goeker M."/>
        </authorList>
    </citation>
    <scope>NUCLEOTIDE SEQUENCE [LARGE SCALE GENOMIC DNA]</scope>
    <source>
        <strain evidence="4 5">DSM 29661</strain>
    </source>
</reference>
<dbReference type="OrthoDB" id="5326845at2"/>
<keyword evidence="5" id="KW-1185">Reference proteome</keyword>
<evidence type="ECO:0000313" key="5">
    <source>
        <dbReference type="Proteomes" id="UP000247555"/>
    </source>
</evidence>
<dbReference type="InterPro" id="IPR016191">
    <property type="entry name" value="Ribonuclease/ribotoxin"/>
</dbReference>
<name>A0A318KSR9_9NEIS</name>
<keyword evidence="2" id="KW-0378">Hydrolase</keyword>
<comment type="caution">
    <text evidence="4">The sequence shown here is derived from an EMBL/GenBank/DDBJ whole genome shotgun (WGS) entry which is preliminary data.</text>
</comment>
<sequence>MLRIFLCLGLLATVPAWALPACPDVVRAANDKLNPPVQDTRILADTLSELQRSGRLPADRYVDKRTARAAGWTPGTPFNQIDALKGKRMGGDRFANRERRLPAAEWTEADLDYRGGKRNAKRLVFSARQRFVTTDHYQTFVEIPACQ</sequence>
<evidence type="ECO:0000256" key="3">
    <source>
        <dbReference type="SAM" id="SignalP"/>
    </source>
</evidence>
<keyword evidence="3" id="KW-0732">Signal</keyword>
<dbReference type="GO" id="GO:0016787">
    <property type="term" value="F:hydrolase activity"/>
    <property type="evidence" value="ECO:0007669"/>
    <property type="project" value="UniProtKB-KW"/>
</dbReference>
<proteinExistence type="predicted"/>
<dbReference type="GO" id="GO:0004521">
    <property type="term" value="F:RNA endonuclease activity"/>
    <property type="evidence" value="ECO:0007669"/>
    <property type="project" value="InterPro"/>
</dbReference>
<dbReference type="RefSeq" id="WP_110390875.1">
    <property type="nucleotide sequence ID" value="NZ_CALCOA010000179.1"/>
</dbReference>
<dbReference type="Proteomes" id="UP000247555">
    <property type="component" value="Unassembled WGS sequence"/>
</dbReference>
<keyword evidence="1" id="KW-0540">Nuclease</keyword>